<evidence type="ECO:0000256" key="3">
    <source>
        <dbReference type="ARBA" id="ARBA00022679"/>
    </source>
</evidence>
<sequence length="321" mass="35608">MVASEKTPSFTAEDPAIPFSLAQEAWASYKEHRPEYPQSMFDRWYDYHRAHGGKFDTAHDVGAGGGILSAKLAQSFAHVVVSDPGASNLALARSALQPASRFTFHLGPGEASWLPAASVDLVAYGESLHWMDTRPALAAAAASLRPGGTVAAVFYGLVLYFPQDSRLTDLMRATQVAAYRQFFADVPALQHDKVRSAPGRCMRGFNSLALPDDESWIGWSWIGHGGGDLEAFRWLPEEEFPVEDGRVREDRETVLEIEDESWGRDVDVAWVKGFLASLAMPYDQRCWDLPPWVEFERIINDEFGGTVRAEWPVSLLMGSKI</sequence>
<dbReference type="EMBL" id="SPUK01000002">
    <property type="protein sequence ID" value="TQV99381.1"/>
    <property type="molecule type" value="Genomic_DNA"/>
</dbReference>
<name>A0A545VCC4_9HYPO</name>
<dbReference type="PANTHER" id="PTHR44942:SF4">
    <property type="entry name" value="METHYLTRANSFERASE TYPE 11 DOMAIN-CONTAINING PROTEIN"/>
    <property type="match status" value="1"/>
</dbReference>
<organism evidence="5 6">
    <name type="scientific">Cordyceps javanica</name>
    <dbReference type="NCBI Taxonomy" id="43265"/>
    <lineage>
        <taxon>Eukaryota</taxon>
        <taxon>Fungi</taxon>
        <taxon>Dikarya</taxon>
        <taxon>Ascomycota</taxon>
        <taxon>Pezizomycotina</taxon>
        <taxon>Sordariomycetes</taxon>
        <taxon>Hypocreomycetidae</taxon>
        <taxon>Hypocreales</taxon>
        <taxon>Cordycipitaceae</taxon>
        <taxon>Cordyceps</taxon>
    </lineage>
</organism>
<comment type="caution">
    <text evidence="5">The sequence shown here is derived from an EMBL/GenBank/DDBJ whole genome shotgun (WGS) entry which is preliminary data.</text>
</comment>
<dbReference type="AlphaFoldDB" id="A0A545VCC4"/>
<keyword evidence="3 5" id="KW-0808">Transferase</keyword>
<evidence type="ECO:0000256" key="1">
    <source>
        <dbReference type="ARBA" id="ARBA00008361"/>
    </source>
</evidence>
<gene>
    <name evidence="5" type="ORF">IF1G_01596</name>
</gene>
<evidence type="ECO:0000259" key="4">
    <source>
        <dbReference type="Pfam" id="PF08241"/>
    </source>
</evidence>
<keyword evidence="2 5" id="KW-0489">Methyltransferase</keyword>
<proteinExistence type="inferred from homology"/>
<dbReference type="InterPro" id="IPR051052">
    <property type="entry name" value="Diverse_substrate_MTase"/>
</dbReference>
<dbReference type="GO" id="GO:0008757">
    <property type="term" value="F:S-adenosylmethionine-dependent methyltransferase activity"/>
    <property type="evidence" value="ECO:0007669"/>
    <property type="project" value="InterPro"/>
</dbReference>
<dbReference type="Proteomes" id="UP000315783">
    <property type="component" value="Unassembled WGS sequence"/>
</dbReference>
<accession>A0A545VCC4</accession>
<comment type="similarity">
    <text evidence="1">Belongs to the methyltransferase superfamily.</text>
</comment>
<dbReference type="STRING" id="43265.A0A545VCC4"/>
<protein>
    <submittedName>
        <fullName evidence="5">Methyltransferase domain-containing protein</fullName>
    </submittedName>
</protein>
<dbReference type="SUPFAM" id="SSF53335">
    <property type="entry name" value="S-adenosyl-L-methionine-dependent methyltransferases"/>
    <property type="match status" value="1"/>
</dbReference>
<evidence type="ECO:0000313" key="6">
    <source>
        <dbReference type="Proteomes" id="UP000315783"/>
    </source>
</evidence>
<dbReference type="Pfam" id="PF08241">
    <property type="entry name" value="Methyltransf_11"/>
    <property type="match status" value="1"/>
</dbReference>
<reference evidence="5 6" key="1">
    <citation type="journal article" date="2019" name="Appl. Microbiol. Biotechnol.">
        <title>Genome sequence of Isaria javanica and comparative genome analysis insights into family S53 peptidase evolution in fungal entomopathogens.</title>
        <authorList>
            <person name="Lin R."/>
            <person name="Zhang X."/>
            <person name="Xin B."/>
            <person name="Zou M."/>
            <person name="Gao Y."/>
            <person name="Qin F."/>
            <person name="Hu Q."/>
            <person name="Xie B."/>
            <person name="Cheng X."/>
        </authorList>
    </citation>
    <scope>NUCLEOTIDE SEQUENCE [LARGE SCALE GENOMIC DNA]</scope>
    <source>
        <strain evidence="5 6">IJ1G</strain>
    </source>
</reference>
<dbReference type="GO" id="GO:0032259">
    <property type="term" value="P:methylation"/>
    <property type="evidence" value="ECO:0007669"/>
    <property type="project" value="UniProtKB-KW"/>
</dbReference>
<dbReference type="PANTHER" id="PTHR44942">
    <property type="entry name" value="METHYLTRANSF_11 DOMAIN-CONTAINING PROTEIN"/>
    <property type="match status" value="1"/>
</dbReference>
<evidence type="ECO:0000256" key="2">
    <source>
        <dbReference type="ARBA" id="ARBA00022603"/>
    </source>
</evidence>
<evidence type="ECO:0000313" key="5">
    <source>
        <dbReference type="EMBL" id="TQV99381.1"/>
    </source>
</evidence>
<dbReference type="Gene3D" id="3.40.50.150">
    <property type="entry name" value="Vaccinia Virus protein VP39"/>
    <property type="match status" value="1"/>
</dbReference>
<keyword evidence="6" id="KW-1185">Reference proteome</keyword>
<dbReference type="InterPro" id="IPR029063">
    <property type="entry name" value="SAM-dependent_MTases_sf"/>
</dbReference>
<dbReference type="InterPro" id="IPR013216">
    <property type="entry name" value="Methyltransf_11"/>
</dbReference>
<feature type="domain" description="Methyltransferase type 11" evidence="4">
    <location>
        <begin position="60"/>
        <end position="151"/>
    </location>
</feature>
<dbReference type="CDD" id="cd02440">
    <property type="entry name" value="AdoMet_MTases"/>
    <property type="match status" value="1"/>
</dbReference>